<gene>
    <name evidence="2" type="ORF">NE646_15660</name>
</gene>
<reference evidence="2" key="1">
    <citation type="submission" date="2022-06" db="EMBL/GenBank/DDBJ databases">
        <title>Isolation of gut microbiota from human fecal samples.</title>
        <authorList>
            <person name="Pamer E.G."/>
            <person name="Barat B."/>
            <person name="Waligurski E."/>
            <person name="Medina S."/>
            <person name="Paddock L."/>
            <person name="Mostad J."/>
        </authorList>
    </citation>
    <scope>NUCLEOTIDE SEQUENCE</scope>
    <source>
        <strain evidence="2">DFI.7.96</strain>
    </source>
</reference>
<dbReference type="EMBL" id="JANGAB010000605">
    <property type="protein sequence ID" value="MCQ4951052.1"/>
    <property type="molecule type" value="Genomic_DNA"/>
</dbReference>
<accession>A0AAW5KGJ2</accession>
<dbReference type="InterPro" id="IPR041069">
    <property type="entry name" value="FeoB_Cyto"/>
</dbReference>
<evidence type="ECO:0000313" key="3">
    <source>
        <dbReference type="Proteomes" id="UP001205063"/>
    </source>
</evidence>
<organism evidence="2 3">
    <name type="scientific">Bittarella massiliensis</name>
    <name type="common">ex Durand et al. 2017</name>
    <dbReference type="NCBI Taxonomy" id="1720313"/>
    <lineage>
        <taxon>Bacteria</taxon>
        <taxon>Bacillati</taxon>
        <taxon>Bacillota</taxon>
        <taxon>Clostridia</taxon>
        <taxon>Eubacteriales</taxon>
        <taxon>Oscillospiraceae</taxon>
        <taxon>Bittarella (ex Durand et al. 2017)</taxon>
    </lineage>
</organism>
<evidence type="ECO:0000313" key="2">
    <source>
        <dbReference type="EMBL" id="MCQ4951052.1"/>
    </source>
</evidence>
<feature type="non-terminal residue" evidence="2">
    <location>
        <position position="1"/>
    </location>
</feature>
<proteinExistence type="predicted"/>
<feature type="domain" description="FeoB cytosolic helical" evidence="1">
    <location>
        <begin position="25"/>
        <end position="95"/>
    </location>
</feature>
<dbReference type="Pfam" id="PF17910">
    <property type="entry name" value="FeoB_Cyto"/>
    <property type="match status" value="1"/>
</dbReference>
<evidence type="ECO:0000259" key="1">
    <source>
        <dbReference type="Pfam" id="PF17910"/>
    </source>
</evidence>
<protein>
    <submittedName>
        <fullName evidence="2">Ferrous iron transporter B</fullName>
    </submittedName>
</protein>
<dbReference type="AlphaFoldDB" id="A0AAW5KGJ2"/>
<feature type="non-terminal residue" evidence="2">
    <location>
        <position position="95"/>
    </location>
</feature>
<name>A0AAW5KGJ2_9FIRM</name>
<comment type="caution">
    <text evidence="2">The sequence shown here is derived from an EMBL/GenBank/DDBJ whole genome shotgun (WGS) entry which is preliminary data.</text>
</comment>
<dbReference type="Gene3D" id="1.10.287.1770">
    <property type="match status" value="1"/>
</dbReference>
<dbReference type="Proteomes" id="UP001205063">
    <property type="component" value="Unassembled WGS sequence"/>
</dbReference>
<sequence>HAVHVAKYQEAPAKTDFCADTGSGIHRGLHAVMHLIEDHARTENIPIRFAASKIMEGDNRILEQLDLSQNEKEMLEHIVIQTEEETGMDRASAVA</sequence>